<dbReference type="InterPro" id="IPR000433">
    <property type="entry name" value="Znf_ZZ"/>
</dbReference>
<feature type="compositionally biased region" description="Low complexity" evidence="6">
    <location>
        <begin position="2798"/>
        <end position="2846"/>
    </location>
</feature>
<evidence type="ECO:0000259" key="7">
    <source>
        <dbReference type="PROSITE" id="PS50135"/>
    </source>
</evidence>
<feature type="compositionally biased region" description="Low complexity" evidence="6">
    <location>
        <begin position="2667"/>
        <end position="2687"/>
    </location>
</feature>
<feature type="region of interest" description="Disordered" evidence="6">
    <location>
        <begin position="1555"/>
        <end position="1593"/>
    </location>
</feature>
<feature type="region of interest" description="Disordered" evidence="6">
    <location>
        <begin position="2667"/>
        <end position="2693"/>
    </location>
</feature>
<feature type="region of interest" description="Disordered" evidence="6">
    <location>
        <begin position="1131"/>
        <end position="1159"/>
    </location>
</feature>
<evidence type="ECO:0000313" key="9">
    <source>
        <dbReference type="Proteomes" id="UP000218209"/>
    </source>
</evidence>
<feature type="compositionally biased region" description="Pro residues" evidence="6">
    <location>
        <begin position="1136"/>
        <end position="1150"/>
    </location>
</feature>
<evidence type="ECO:0000256" key="3">
    <source>
        <dbReference type="ARBA" id="ARBA00022833"/>
    </source>
</evidence>
<feature type="region of interest" description="Disordered" evidence="6">
    <location>
        <begin position="2188"/>
        <end position="2229"/>
    </location>
</feature>
<feature type="region of interest" description="Disordered" evidence="6">
    <location>
        <begin position="1656"/>
        <end position="1676"/>
    </location>
</feature>
<feature type="compositionally biased region" description="Acidic residues" evidence="6">
    <location>
        <begin position="1656"/>
        <end position="1668"/>
    </location>
</feature>
<evidence type="ECO:0000256" key="2">
    <source>
        <dbReference type="ARBA" id="ARBA00022771"/>
    </source>
</evidence>
<feature type="compositionally biased region" description="Low complexity" evidence="6">
    <location>
        <begin position="2196"/>
        <end position="2211"/>
    </location>
</feature>
<evidence type="ECO:0000256" key="1">
    <source>
        <dbReference type="ARBA" id="ARBA00022723"/>
    </source>
</evidence>
<dbReference type="PANTHER" id="PTHR21725:SF1">
    <property type="entry name" value="E3 UBIQUITIN-PROTEIN LIGASE UBR4"/>
    <property type="match status" value="1"/>
</dbReference>
<feature type="compositionally biased region" description="Gly residues" evidence="6">
    <location>
        <begin position="2764"/>
        <end position="2790"/>
    </location>
</feature>
<dbReference type="SMART" id="SM00291">
    <property type="entry name" value="ZnF_ZZ"/>
    <property type="match status" value="1"/>
</dbReference>
<dbReference type="Pfam" id="PF13764">
    <property type="entry name" value="E3_UbLigase_R4"/>
    <property type="match status" value="4"/>
</dbReference>
<dbReference type="OrthoDB" id="30336at2759"/>
<feature type="domain" description="ZZ-type" evidence="7">
    <location>
        <begin position="22"/>
        <end position="78"/>
    </location>
</feature>
<feature type="region of interest" description="Disordered" evidence="6">
    <location>
        <begin position="1254"/>
        <end position="1306"/>
    </location>
</feature>
<reference evidence="8 9" key="1">
    <citation type="submission" date="2017-03" db="EMBL/GenBank/DDBJ databases">
        <title>WGS assembly of Porphyra umbilicalis.</title>
        <authorList>
            <person name="Brawley S.H."/>
            <person name="Blouin N.A."/>
            <person name="Ficko-Blean E."/>
            <person name="Wheeler G.L."/>
            <person name="Lohr M."/>
            <person name="Goodson H.V."/>
            <person name="Jenkins J.W."/>
            <person name="Blaby-Haas C.E."/>
            <person name="Helliwell K.E."/>
            <person name="Chan C."/>
            <person name="Marriage T."/>
            <person name="Bhattacharya D."/>
            <person name="Klein A.S."/>
            <person name="Badis Y."/>
            <person name="Brodie J."/>
            <person name="Cao Y."/>
            <person name="Collen J."/>
            <person name="Dittami S.M."/>
            <person name="Gachon C.M."/>
            <person name="Green B.R."/>
            <person name="Karpowicz S."/>
            <person name="Kim J.W."/>
            <person name="Kudahl U."/>
            <person name="Lin S."/>
            <person name="Michel G."/>
            <person name="Mittag M."/>
            <person name="Olson B.J."/>
            <person name="Pangilinan J."/>
            <person name="Peng Y."/>
            <person name="Qiu H."/>
            <person name="Shu S."/>
            <person name="Singer J.T."/>
            <person name="Smith A.G."/>
            <person name="Sprecher B.N."/>
            <person name="Wagner V."/>
            <person name="Wang W."/>
            <person name="Wang Z.-Y."/>
            <person name="Yan J."/>
            <person name="Yarish C."/>
            <person name="Zoeuner-Riek S."/>
            <person name="Zhuang Y."/>
            <person name="Zou Y."/>
            <person name="Lindquist E.A."/>
            <person name="Grimwood J."/>
            <person name="Barry K."/>
            <person name="Rokhsar D.S."/>
            <person name="Schmutz J."/>
            <person name="Stiller J.W."/>
            <person name="Grossman A.R."/>
            <person name="Prochnik S.E."/>
        </authorList>
    </citation>
    <scope>NUCLEOTIDE SEQUENCE [LARGE SCALE GENOMIC DNA]</scope>
    <source>
        <strain evidence="8">4086291</strain>
    </source>
</reference>
<dbReference type="GO" id="GO:0008270">
    <property type="term" value="F:zinc ion binding"/>
    <property type="evidence" value="ECO:0007669"/>
    <property type="project" value="UniProtKB-KW"/>
</dbReference>
<dbReference type="PROSITE" id="PS52043">
    <property type="entry name" value="UBR4_E3"/>
    <property type="match status" value="2"/>
</dbReference>
<evidence type="ECO:0000256" key="6">
    <source>
        <dbReference type="SAM" id="MobiDB-lite"/>
    </source>
</evidence>
<sequence length="3298" mass="322883">AAAAATATARAAGDVGPPSASSWAYRCDRCKELQHTEWWHCADCADFDLCTSCVRRSDGLQAPHRGDHVLLRRTAASEVADEDDGGGGGDAGPDNASTAMGFVHALLAALVPAVLAQVAGVRLLDGAQLVLALSLFSCAEAPAKPRAAPAGVTVGALRPLLRAAADVSPGTWAHPRRPRTAAAFVCLRVLLGLVAADVSAGACHTVELLHRAGVLPPLVAALGGVAAELVAAAAAAGAGGCGAGGGGSGGGGGGGGAAFADAVVSTGAPEAGDGGRGGGGATPAPPAVLMVLPSASSCPGVCLAPLVGGPPVAGAGGASASAATAAAADADAGWDSVFGADAAGGEPAPTAALTAVCATLLRTLEWVLPNYVGGVGDTDLHAAVAPALCMLASMGEGEGGAAAAGGSAAAAAAGAGGADQAPAPGATALRAVGAPADAAAPAIPAGMATVAAAAQRLLLTSCHGDAGAYHRRRDAAAHDRLASRLASWAAGGRSPAAATPASAAAATDPAAAAAAALGAPLGRTLAAATRRPASWRRACADAPALVGDLLAVARGTAGAVQVDALRLVAVALGGEAAVEVAAAAVPPAEAAAAAAATAAAAADAAPARRSLASAEAAPPATDAGAAAPVATVDAAVAHLDALFGDYALGKQEAPARAAAAAVLMALLTRAAEAGDGPLFAADAADGAGADGRRTALLALLRRKLLVYLPSAAAVGKLGYELLGVFERALALGRRGRSSGRPQTAAARRLPVDAAAAAFEVDAAELLVSLTESCGRFLTAHPNAHVYKALAAAITLDGYFLESEPCLTCSASACGDAPPRPTRVDVLRLESKFTESAFLYRLLAPQRVAGVSLGIVDPRGRRVRRVAVYTSPRGVADGAELKRPDHPWRLVAVLALSPTQTEASVELPAAVVAANVKVAFTDFHPSADGGGGAGGAGGAGGGSGAGAGAGRGSDVGGERLQCPRCSRPVNDRHGICRNCHENAYQCRQCRNINYEHLDAFLCNECGFSKHGRFDVTLVAAPSFAAERVETEADRLRASAVIEEETASVYRRYESLTALRGALVRVLASPELLTAEPADDAGAGAAAGRRHPSSAAAAAGAAAAAAAAAADAPRARSSVPAAGAAVAVAPTRGSAAAAPPPPPGAAPAPWPPLHLGGPGGARVGEAGGLEIFLRSPLLRESLDGGGGGGGGGGGARATALPPALDAGLASSLLSAAGGGGGGGATLSPAALEALLGGRLDSLSSTAALLASIAGGGGGGRGGGDPATPPASRAQQRAARRVERAAGREPPAAGREPPPPAAAASSATAAASAGRGAAAAAAASADGAPGPSPVSKHVALLASMYGGTCKDAFITLSRGVRTLMATREELVRYAASLQQAAPPRVTVGPAALSPPPPGSPPSSGSSGGTAAGAHADPPPPSSDGEAPCRRPVAANLLRCYGCAQAFMARCLPLALGLCQASAPARGVFLARRLAAHLLSSSAVLDSAVAQDAARQLVAALCDHDVETTRAVGRLISRKLDFCIESHASLDIAVAARGELAALEALAVAVGVGGDGAAADGGDDDGADGGNGADVDGADGDGSTDGRDGDDAVEETADIDATAVDGRDHALWEMRLRLVLRLLFRAADKAASSCAVAEHIILPCVRAAAHLVCTVAVDGEEGAEEEEEEDEVPVAGQAGGAVDANGVDAALAGGSPTASATEGLPLKDGIDYHAWASGRQSYADWLARSGETAAAAGQGATATAASPMVPPLHGGVPDGDDGSLASMPSAAALSSQSTIGGGLGDDMLALTGKKSWVLRLLLETPSAAVRLETAALVEALIGDNEPLAVRLLATLTAPATLREVADVGERSLELFELVTRLLAPTHRRRGLATPDFLSRLASLIEEEAVALRNGELARTDVRRFELSHGFVLHRLVLLLRQVLSPADEGEDADDDGGDEDVHEDALDGGDVDGADSLDDADGGSVASSLLDGVLVGATLRAYLAVRCLVARRTRLTDECAAVLSELLSSRSLLFRRDGEPVLAACVVELGAATGGSVAILVEQLCGMLWPEEVPTSVPLLLTKAPSQEEFIRGSMSRSPYDSSDIGELMRDVKNKICRDLDLAGLLDDDFGLELLVAGKLIKLDLPIASVYHHVWLPAVMAPAAAAAGAGAGGRGRHAALPPAFVRGRGGGRGGRDGAAAAGASLVAAAGGGGGGRLRHSPAGGASVPPGASPAARRARRVAGGGAPPAPDVEQHPMMVVFRLTGLDGEATEPIIESLTADEDAGGGVVVDAVESFAAAGGIATLLHVLRGVTSWQDDAERAVREPALRLLRACCEVDTACAALAATAGAVGTLLDCAAAALASEPGEAAAEALLLAAEKILAKDPDEEEGGASPDGRLGGAAAAAISGGAAAAAAAAADDAADAGGSALPAGSAADLGRRRRRQLESSSVLDEAEVVARLERFLAWLPVSSERASGTLLHVLPHLMRGLPSAVVAVVGHFRAHLEWGALNTSAPSAAAASQLAALLRSAPPDSRGRALRLAVAEGPDGVAARGVALLSAHFPYPKADHEAVWEASLCLPGPPLALALLAGAGDAGGDALTPLLPTLVALERTASASAIGSRAEDVLEALGASPPMAAAVAAVRDAARSARRAAAMAARAAVLRDAGIRASGPDSCRLSAALLDAGGGAPSSPGGSVGWASPSSSPPAASFLPPPSPAGSAAAAAASLSMDALAGAVEDEVGPACVVCGDGFRSRPEEALAVYAFTKRVALATPPPPPAEVAPPAPPAGGGGGGGGAGAGAGAGSAGGGAGGAAGSVPSPPASQASGRAPAADSTSVATVASDDGSESTADTASESVASSSLRSSSVATSPPLHPLAGGLVSRGGAAAAAASAAAAAAAATPADAPPSAPPSTASSVACATASAAPAAAAPAVYAFTSVTHWNAVHPGCHREAARAARSNRASRDEWEDAALRNSQTRCNNLIPLRPPAAAAAAAAADEDGAADASSPPFPASVRSAATASYNAGVDFYFGRLPSLARSGLPAAKLALHELSAALTRFAGSEAAVWSADARGGGPHSNAALLLPLVQLAAAAMERGGGGRPHARGLAAYLAPPPPPPPPPQPSAAAAASAAVGGGSAAAAAAAGEGVAFHLALSLLLHPPAAWAAAAPVFAAAAAREVTAAAAAAAAASAAAGGAAPADGGGGERLDRPRARALLAVTDRLQRWLKAPAYAPPPPAVAAADDAGGEAGAEAWRRAWMAAVGADEATPGALADDLASWWEATVAVPGGLALADALAGNGRVGYAQDAEVEAAWRAEVCRVLDA</sequence>
<evidence type="ECO:0000313" key="8">
    <source>
        <dbReference type="EMBL" id="OSX73113.1"/>
    </source>
</evidence>
<feature type="region of interest" description="UBR4 E3 catalytic module" evidence="5">
    <location>
        <begin position="2912"/>
        <end position="3295"/>
    </location>
</feature>
<keyword evidence="3" id="KW-0862">Zinc</keyword>
<keyword evidence="1" id="KW-0479">Metal-binding</keyword>
<keyword evidence="2 4" id="KW-0863">Zinc-finger</keyword>
<feature type="region of interest" description="Disordered" evidence="6">
    <location>
        <begin position="930"/>
        <end position="952"/>
    </location>
</feature>
<feature type="region of interest" description="Disordered" evidence="6">
    <location>
        <begin position="1"/>
        <end position="21"/>
    </location>
</feature>
<gene>
    <name evidence="8" type="ORF">BU14_0377s0014</name>
</gene>
<accession>A0A1X6NXL8</accession>
<feature type="non-terminal residue" evidence="8">
    <location>
        <position position="1"/>
    </location>
</feature>
<feature type="region of interest" description="Disordered" evidence="6">
    <location>
        <begin position="1382"/>
        <end position="1423"/>
    </location>
</feature>
<feature type="region of interest" description="Disordered" evidence="6">
    <location>
        <begin position="1738"/>
        <end position="1761"/>
    </location>
</feature>
<protein>
    <recommendedName>
        <fullName evidence="7">ZZ-type domain-containing protein</fullName>
    </recommendedName>
</protein>
<feature type="region of interest" description="Disordered" evidence="6">
    <location>
        <begin position="1923"/>
        <end position="1949"/>
    </location>
</feature>
<dbReference type="CDD" id="cd02249">
    <property type="entry name" value="ZZ"/>
    <property type="match status" value="1"/>
</dbReference>
<dbReference type="PROSITE" id="PS50135">
    <property type="entry name" value="ZF_ZZ_2"/>
    <property type="match status" value="1"/>
</dbReference>
<feature type="compositionally biased region" description="Pro residues" evidence="6">
    <location>
        <begin position="2750"/>
        <end position="2763"/>
    </location>
</feature>
<dbReference type="SUPFAM" id="SSF57850">
    <property type="entry name" value="RING/U-box"/>
    <property type="match status" value="1"/>
</dbReference>
<dbReference type="InterPro" id="IPR025704">
    <property type="entry name" value="E3_Ub_ligase_UBR4_C"/>
</dbReference>
<dbReference type="EMBL" id="KV919018">
    <property type="protein sequence ID" value="OSX73113.1"/>
    <property type="molecule type" value="Genomic_DNA"/>
</dbReference>
<dbReference type="PANTHER" id="PTHR21725">
    <property type="entry name" value="E3 UBIQUITIN-PROTEIN LIGASE UBR4"/>
    <property type="match status" value="1"/>
</dbReference>
<organism evidence="8 9">
    <name type="scientific">Porphyra umbilicalis</name>
    <name type="common">Purple laver</name>
    <name type="synonym">Red alga</name>
    <dbReference type="NCBI Taxonomy" id="2786"/>
    <lineage>
        <taxon>Eukaryota</taxon>
        <taxon>Rhodophyta</taxon>
        <taxon>Bangiophyceae</taxon>
        <taxon>Bangiales</taxon>
        <taxon>Bangiaceae</taxon>
        <taxon>Porphyra</taxon>
    </lineage>
</organism>
<feature type="region of interest" description="UBR4 E3 catalytic module" evidence="5">
    <location>
        <begin position="2556"/>
        <end position="2747"/>
    </location>
</feature>
<feature type="region of interest" description="Disordered" evidence="6">
    <location>
        <begin position="3073"/>
        <end position="3103"/>
    </location>
</feature>
<dbReference type="Proteomes" id="UP000218209">
    <property type="component" value="Unassembled WGS sequence"/>
</dbReference>
<proteinExistence type="inferred from homology"/>
<dbReference type="Gene3D" id="3.30.60.90">
    <property type="match status" value="1"/>
</dbReference>
<feature type="compositionally biased region" description="Low complexity" evidence="6">
    <location>
        <begin position="1"/>
        <end position="12"/>
    </location>
</feature>
<evidence type="ECO:0000256" key="5">
    <source>
        <dbReference type="PROSITE-ProRule" id="PRU01388"/>
    </source>
</evidence>
<dbReference type="Pfam" id="PF00569">
    <property type="entry name" value="ZZ"/>
    <property type="match status" value="1"/>
</dbReference>
<dbReference type="InterPro" id="IPR043145">
    <property type="entry name" value="Znf_ZZ_sf"/>
</dbReference>
<feature type="compositionally biased region" description="Pro residues" evidence="6">
    <location>
        <begin position="3087"/>
        <end position="3098"/>
    </location>
</feature>
<dbReference type="InterPro" id="IPR045189">
    <property type="entry name" value="UBR4-like"/>
</dbReference>
<keyword evidence="9" id="KW-1185">Reference proteome</keyword>
<name>A0A1X6NXL8_PORUM</name>
<evidence type="ECO:0000256" key="4">
    <source>
        <dbReference type="PROSITE-ProRule" id="PRU00228"/>
    </source>
</evidence>
<comment type="similarity">
    <text evidence="5">Belongs to the UBR4 family.</text>
</comment>
<feature type="region of interest" description="Disordered" evidence="6">
    <location>
        <begin position="2750"/>
        <end position="2847"/>
    </location>
</feature>